<dbReference type="STRING" id="1285928.SAMN04487894_10292"/>
<evidence type="ECO:0000256" key="1">
    <source>
        <dbReference type="SAM" id="SignalP"/>
    </source>
</evidence>
<reference evidence="3" key="1">
    <citation type="submission" date="2016-10" db="EMBL/GenBank/DDBJ databases">
        <authorList>
            <person name="Varghese N."/>
            <person name="Submissions S."/>
        </authorList>
    </citation>
    <scope>NUCLEOTIDE SEQUENCE [LARGE SCALE GENOMIC DNA]</scope>
    <source>
        <strain evidence="3">DSM 25811 / CCM 8410 / LMG 26954 / E90</strain>
    </source>
</reference>
<evidence type="ECO:0000313" key="3">
    <source>
        <dbReference type="Proteomes" id="UP000198757"/>
    </source>
</evidence>
<name>A0A1G6KUI3_NIADE</name>
<proteinExistence type="predicted"/>
<accession>A0A1G6KUI3</accession>
<dbReference type="Proteomes" id="UP000198757">
    <property type="component" value="Unassembled WGS sequence"/>
</dbReference>
<dbReference type="OrthoDB" id="87286at563835"/>
<protein>
    <recommendedName>
        <fullName evidence="4">Amidohydrolase family protein</fullName>
    </recommendedName>
</protein>
<dbReference type="EMBL" id="FMZO01000002">
    <property type="protein sequence ID" value="SDC34145.1"/>
    <property type="molecule type" value="Genomic_DNA"/>
</dbReference>
<evidence type="ECO:0000313" key="2">
    <source>
        <dbReference type="EMBL" id="SDC34145.1"/>
    </source>
</evidence>
<organism evidence="2 3">
    <name type="scientific">Niabella drilacis (strain DSM 25811 / CCM 8410 / CCUG 62505 / LMG 26954 / E90)</name>
    <dbReference type="NCBI Taxonomy" id="1285928"/>
    <lineage>
        <taxon>Bacteria</taxon>
        <taxon>Pseudomonadati</taxon>
        <taxon>Bacteroidota</taxon>
        <taxon>Chitinophagia</taxon>
        <taxon>Chitinophagales</taxon>
        <taxon>Chitinophagaceae</taxon>
        <taxon>Niabella</taxon>
    </lineage>
</organism>
<feature type="signal peptide" evidence="1">
    <location>
        <begin position="1"/>
        <end position="20"/>
    </location>
</feature>
<keyword evidence="1" id="KW-0732">Signal</keyword>
<dbReference type="RefSeq" id="WP_090388724.1">
    <property type="nucleotide sequence ID" value="NZ_FMZO01000002.1"/>
</dbReference>
<dbReference type="AlphaFoldDB" id="A0A1G6KUI3"/>
<evidence type="ECO:0008006" key="4">
    <source>
        <dbReference type="Google" id="ProtNLM"/>
    </source>
</evidence>
<feature type="chain" id="PRO_5011579901" description="Amidohydrolase family protein" evidence="1">
    <location>
        <begin position="21"/>
        <end position="65"/>
    </location>
</feature>
<gene>
    <name evidence="2" type="ORF">SAMN04487894_10292</name>
</gene>
<sequence>MKKWLLLATFKTAFVVFCFSQTTFPVNGVADVPSKYYAFTNATIVKDAEHTVSNATLIIKDGKIV</sequence>
<keyword evidence="3" id="KW-1185">Reference proteome</keyword>